<dbReference type="SUPFAM" id="SSF53383">
    <property type="entry name" value="PLP-dependent transferases"/>
    <property type="match status" value="1"/>
</dbReference>
<dbReference type="Gene3D" id="3.40.640.10">
    <property type="entry name" value="Type I PLP-dependent aspartate aminotransferase-like (Major domain)"/>
    <property type="match status" value="1"/>
</dbReference>
<keyword evidence="9" id="KW-1185">Reference proteome</keyword>
<reference evidence="8 9" key="1">
    <citation type="submission" date="2018-09" db="EMBL/GenBank/DDBJ databases">
        <title>Paenibacillus aracenensis nov. sp. isolated from a cave in southern Spain.</title>
        <authorList>
            <person name="Jurado V."/>
            <person name="Gutierrez-Patricio S."/>
            <person name="Gonzalez-Pimentel J.L."/>
            <person name="Miller A.Z."/>
            <person name="Laiz L."/>
            <person name="Saiz-Jimenez C."/>
        </authorList>
    </citation>
    <scope>NUCLEOTIDE SEQUENCE [LARGE SCALE GENOMIC DNA]</scope>
    <source>
        <strain evidence="8 9">JCM 19203</strain>
    </source>
</reference>
<dbReference type="Gene3D" id="3.90.1150.10">
    <property type="entry name" value="Aspartate Aminotransferase, domain 1"/>
    <property type="match status" value="1"/>
</dbReference>
<dbReference type="InterPro" id="IPR024169">
    <property type="entry name" value="SP_NH2Trfase/AEP_transaminase"/>
</dbReference>
<comment type="cofactor">
    <cofactor evidence="1 6">
        <name>pyridoxal 5'-phosphate</name>
        <dbReference type="ChEBI" id="CHEBI:597326"/>
    </cofactor>
</comment>
<evidence type="ECO:0000256" key="3">
    <source>
        <dbReference type="ARBA" id="ARBA00022679"/>
    </source>
</evidence>
<keyword evidence="3 8" id="KW-0808">Transferase</keyword>
<dbReference type="PIRSF" id="PIRSF000524">
    <property type="entry name" value="SPT"/>
    <property type="match status" value="1"/>
</dbReference>
<evidence type="ECO:0000256" key="5">
    <source>
        <dbReference type="PIRSR" id="PIRSR000524-1"/>
    </source>
</evidence>
<keyword evidence="2 8" id="KW-0032">Aminotransferase</keyword>
<dbReference type="PANTHER" id="PTHR42778:SF1">
    <property type="entry name" value="2-AMINOETHYLPHOSPHONATE--PYRUVATE TRANSAMINASE"/>
    <property type="match status" value="1"/>
</dbReference>
<evidence type="ECO:0000313" key="9">
    <source>
        <dbReference type="Proteomes" id="UP000267798"/>
    </source>
</evidence>
<evidence type="ECO:0000256" key="1">
    <source>
        <dbReference type="ARBA" id="ARBA00001933"/>
    </source>
</evidence>
<evidence type="ECO:0000256" key="6">
    <source>
        <dbReference type="PIRSR" id="PIRSR000524-50"/>
    </source>
</evidence>
<sequence>MLNFSLGPVMMEQEIREIGSEQIPYFRTDEFSKLMLENEELLKKCIGATGTSRVIFLTGSGTAAMEATIMNLFHERDKLLIVNGGSFGARFKEICNIHGLHSEEIHLEYGEDLTERHLEKYDGQGFTGFLINVHETSTGVLYDMDIVKSFCERNQLLVVVDAISSFLADRYDMSEFNINATILSSQKAMALPPGISFVVLDEKSQERVLHNSVKSLYFNFKSYLNDGRRGQTPYTPAVSILLQLRKKLQLVDENGVSEVIANVSSIARDFRMKIKGLPLEIAASSLSNAVTPLKPTGKMAADEIFTYLKDNHDIYVCPNGGSLRRVLFRVGHIGAITESDNNELIKALLSMKEKSIL</sequence>
<accession>A0A3A6P8L3</accession>
<dbReference type="OrthoDB" id="389074at2"/>
<dbReference type="RefSeq" id="WP_120114345.1">
    <property type="nucleotide sequence ID" value="NZ_QXQB01000008.1"/>
</dbReference>
<name>A0A3A6P8L3_9BACL</name>
<keyword evidence="4 6" id="KW-0663">Pyridoxal phosphate</keyword>
<feature type="binding site" evidence="5">
    <location>
        <position position="329"/>
    </location>
    <ligand>
        <name>substrate</name>
    </ligand>
</feature>
<dbReference type="GO" id="GO:0008483">
    <property type="term" value="F:transaminase activity"/>
    <property type="evidence" value="ECO:0007669"/>
    <property type="project" value="UniProtKB-KW"/>
</dbReference>
<proteinExistence type="predicted"/>
<evidence type="ECO:0000259" key="7">
    <source>
        <dbReference type="Pfam" id="PF00266"/>
    </source>
</evidence>
<gene>
    <name evidence="8" type="ORF">D3P09_25965</name>
</gene>
<feature type="modified residue" description="N6-(pyridoxal phosphate)lysine" evidence="6">
    <location>
        <position position="187"/>
    </location>
</feature>
<dbReference type="InterPro" id="IPR015422">
    <property type="entry name" value="PyrdxlP-dep_Trfase_small"/>
</dbReference>
<evidence type="ECO:0000313" key="8">
    <source>
        <dbReference type="EMBL" id="RJX36952.1"/>
    </source>
</evidence>
<evidence type="ECO:0000256" key="2">
    <source>
        <dbReference type="ARBA" id="ARBA00022576"/>
    </source>
</evidence>
<dbReference type="PANTHER" id="PTHR42778">
    <property type="entry name" value="2-AMINOETHYLPHOSPHONATE--PYRUVATE TRANSAMINASE"/>
    <property type="match status" value="1"/>
</dbReference>
<organism evidence="8 9">
    <name type="scientific">Paenibacillus pinisoli</name>
    <dbReference type="NCBI Taxonomy" id="1276110"/>
    <lineage>
        <taxon>Bacteria</taxon>
        <taxon>Bacillati</taxon>
        <taxon>Bacillota</taxon>
        <taxon>Bacilli</taxon>
        <taxon>Bacillales</taxon>
        <taxon>Paenibacillaceae</taxon>
        <taxon>Paenibacillus</taxon>
    </lineage>
</organism>
<comment type="caution">
    <text evidence="8">The sequence shown here is derived from an EMBL/GenBank/DDBJ whole genome shotgun (WGS) entry which is preliminary data.</text>
</comment>
<dbReference type="Pfam" id="PF00266">
    <property type="entry name" value="Aminotran_5"/>
    <property type="match status" value="1"/>
</dbReference>
<dbReference type="InterPro" id="IPR015424">
    <property type="entry name" value="PyrdxlP-dep_Trfase"/>
</dbReference>
<evidence type="ECO:0000256" key="4">
    <source>
        <dbReference type="ARBA" id="ARBA00022898"/>
    </source>
</evidence>
<dbReference type="Proteomes" id="UP000267798">
    <property type="component" value="Unassembled WGS sequence"/>
</dbReference>
<protein>
    <submittedName>
        <fullName evidence="8">Alanine--glyoxylate aminotransferase family protein</fullName>
    </submittedName>
</protein>
<dbReference type="InterPro" id="IPR000192">
    <property type="entry name" value="Aminotrans_V_dom"/>
</dbReference>
<dbReference type="AlphaFoldDB" id="A0A3A6P8L3"/>
<dbReference type="InterPro" id="IPR015421">
    <property type="entry name" value="PyrdxlP-dep_Trfase_major"/>
</dbReference>
<feature type="domain" description="Aminotransferase class V" evidence="7">
    <location>
        <begin position="28"/>
        <end position="279"/>
    </location>
</feature>
<dbReference type="EMBL" id="QXQB01000008">
    <property type="protein sequence ID" value="RJX36952.1"/>
    <property type="molecule type" value="Genomic_DNA"/>
</dbReference>